<keyword evidence="2" id="KW-0805">Transcription regulation</keyword>
<dbReference type="InterPro" id="IPR050655">
    <property type="entry name" value="Plant_B3_domain"/>
</dbReference>
<dbReference type="EMBL" id="KZ305021">
    <property type="protein sequence ID" value="PIA59101.1"/>
    <property type="molecule type" value="Genomic_DNA"/>
</dbReference>
<accession>A0A2G5ETN4</accession>
<dbReference type="InParanoid" id="A0A2G5ETN4"/>
<dbReference type="Proteomes" id="UP000230069">
    <property type="component" value="Unassembled WGS sequence"/>
</dbReference>
<evidence type="ECO:0000313" key="7">
    <source>
        <dbReference type="EMBL" id="PIA59101.1"/>
    </source>
</evidence>
<keyword evidence="4" id="KW-0804">Transcription</keyword>
<dbReference type="AlphaFoldDB" id="A0A2G5ETN4"/>
<dbReference type="Gene3D" id="2.40.330.10">
    <property type="entry name" value="DNA-binding pseudobarrel domain"/>
    <property type="match status" value="2"/>
</dbReference>
<dbReference type="InterPro" id="IPR015300">
    <property type="entry name" value="DNA-bd_pseudobarrel_sf"/>
</dbReference>
<keyword evidence="8" id="KW-1185">Reference proteome</keyword>
<protein>
    <recommendedName>
        <fullName evidence="6">TF-B3 domain-containing protein</fullName>
    </recommendedName>
</protein>
<feature type="domain" description="TF-B3" evidence="6">
    <location>
        <begin position="2"/>
        <end position="95"/>
    </location>
</feature>
<dbReference type="SUPFAM" id="SSF101936">
    <property type="entry name" value="DNA-binding pseudobarrel domain"/>
    <property type="match status" value="1"/>
</dbReference>
<dbReference type="PANTHER" id="PTHR31920">
    <property type="entry name" value="B3 DOMAIN-CONTAINING"/>
    <property type="match status" value="1"/>
</dbReference>
<dbReference type="CDD" id="cd10017">
    <property type="entry name" value="B3_DNA"/>
    <property type="match status" value="1"/>
</dbReference>
<dbReference type="Pfam" id="PF02362">
    <property type="entry name" value="B3"/>
    <property type="match status" value="1"/>
</dbReference>
<comment type="subcellular location">
    <subcellularLocation>
        <location evidence="1">Nucleus</location>
    </subcellularLocation>
</comment>
<dbReference type="GO" id="GO:0003677">
    <property type="term" value="F:DNA binding"/>
    <property type="evidence" value="ECO:0007669"/>
    <property type="project" value="UniProtKB-KW"/>
</dbReference>
<keyword evidence="3" id="KW-0238">DNA-binding</keyword>
<sequence>MKRNKFFRIIGGKDCQLELPSEFVEEHGNQLSDGLVLKVRTGDTWNIGLRKFAGRIVFNGGWKEFAHHYSLDAGYCLFFTYSGNSRFDVVIMDPGDAEIIYPSKVVKFKEPKTMVPMAKNNGTEKKFVKKLSITCNKDNLRESVLFAGKQHQGKQIFELGEPSFCRMVEDVATNEVHAAKPSFLQTKEKNGGVSTVMAFMSNHPFFKLNVSSAYHKHRHMFFPLYFLECHVPEFNSSVTLQVANMEKKWLVGCYSTNYRNYLYWRMSKGLGKFFKGK</sequence>
<dbReference type="OrthoDB" id="1864528at2759"/>
<dbReference type="SMART" id="SM01019">
    <property type="entry name" value="B3"/>
    <property type="match status" value="1"/>
</dbReference>
<evidence type="ECO:0000256" key="1">
    <source>
        <dbReference type="ARBA" id="ARBA00004123"/>
    </source>
</evidence>
<reference evidence="7 8" key="1">
    <citation type="submission" date="2017-09" db="EMBL/GenBank/DDBJ databases">
        <title>WGS assembly of Aquilegia coerulea Goldsmith.</title>
        <authorList>
            <person name="Hodges S."/>
            <person name="Kramer E."/>
            <person name="Nordborg M."/>
            <person name="Tomkins J."/>
            <person name="Borevitz J."/>
            <person name="Derieg N."/>
            <person name="Yan J."/>
            <person name="Mihaltcheva S."/>
            <person name="Hayes R.D."/>
            <person name="Rokhsar D."/>
        </authorList>
    </citation>
    <scope>NUCLEOTIDE SEQUENCE [LARGE SCALE GENOMIC DNA]</scope>
    <source>
        <strain evidence="8">cv. Goldsmith</strain>
    </source>
</reference>
<evidence type="ECO:0000256" key="4">
    <source>
        <dbReference type="ARBA" id="ARBA00023163"/>
    </source>
</evidence>
<proteinExistence type="predicted"/>
<evidence type="ECO:0000259" key="6">
    <source>
        <dbReference type="PROSITE" id="PS50863"/>
    </source>
</evidence>
<organism evidence="7 8">
    <name type="scientific">Aquilegia coerulea</name>
    <name type="common">Rocky mountain columbine</name>
    <dbReference type="NCBI Taxonomy" id="218851"/>
    <lineage>
        <taxon>Eukaryota</taxon>
        <taxon>Viridiplantae</taxon>
        <taxon>Streptophyta</taxon>
        <taxon>Embryophyta</taxon>
        <taxon>Tracheophyta</taxon>
        <taxon>Spermatophyta</taxon>
        <taxon>Magnoliopsida</taxon>
        <taxon>Ranunculales</taxon>
        <taxon>Ranunculaceae</taxon>
        <taxon>Thalictroideae</taxon>
        <taxon>Aquilegia</taxon>
    </lineage>
</organism>
<evidence type="ECO:0000313" key="8">
    <source>
        <dbReference type="Proteomes" id="UP000230069"/>
    </source>
</evidence>
<dbReference type="PANTHER" id="PTHR31920:SF37">
    <property type="entry name" value="B3 DOMAIN-CONTAINING TRANSCRIPTION FACTOR VRN1"/>
    <property type="match status" value="1"/>
</dbReference>
<keyword evidence="5" id="KW-0539">Nucleus</keyword>
<evidence type="ECO:0000256" key="3">
    <source>
        <dbReference type="ARBA" id="ARBA00023125"/>
    </source>
</evidence>
<name>A0A2G5ETN4_AQUCA</name>
<gene>
    <name evidence="7" type="ORF">AQUCO_00400155v1</name>
</gene>
<dbReference type="GO" id="GO:0005634">
    <property type="term" value="C:nucleus"/>
    <property type="evidence" value="ECO:0007669"/>
    <property type="project" value="UniProtKB-SubCell"/>
</dbReference>
<evidence type="ECO:0000256" key="5">
    <source>
        <dbReference type="ARBA" id="ARBA00023242"/>
    </source>
</evidence>
<dbReference type="InterPro" id="IPR003340">
    <property type="entry name" value="B3_DNA-bd"/>
</dbReference>
<dbReference type="PROSITE" id="PS50863">
    <property type="entry name" value="B3"/>
    <property type="match status" value="1"/>
</dbReference>
<dbReference type="STRING" id="218851.A0A2G5ETN4"/>
<evidence type="ECO:0000256" key="2">
    <source>
        <dbReference type="ARBA" id="ARBA00023015"/>
    </source>
</evidence>